<reference evidence="4" key="2">
    <citation type="submission" date="2021-01" db="UniProtKB">
        <authorList>
            <consortium name="EnsemblPlants"/>
        </authorList>
    </citation>
    <scope>IDENTIFICATION</scope>
</reference>
<dbReference type="Proteomes" id="UP000594261">
    <property type="component" value="Chromosome 8"/>
</dbReference>
<name>A0A7N2MCZ7_QUELO</name>
<feature type="region of interest" description="Disordered" evidence="1">
    <location>
        <begin position="322"/>
        <end position="370"/>
    </location>
</feature>
<feature type="compositionally biased region" description="Basic and acidic residues" evidence="1">
    <location>
        <begin position="420"/>
        <end position="439"/>
    </location>
</feature>
<dbReference type="Pfam" id="PF14309">
    <property type="entry name" value="DUF4378"/>
    <property type="match status" value="1"/>
</dbReference>
<reference evidence="4 5" key="1">
    <citation type="journal article" date="2016" name="G3 (Bethesda)">
        <title>First Draft Assembly and Annotation of the Genome of a California Endemic Oak Quercus lobata Nee (Fagaceae).</title>
        <authorList>
            <person name="Sork V.L."/>
            <person name="Fitz-Gibbon S.T."/>
            <person name="Puiu D."/>
            <person name="Crepeau M."/>
            <person name="Gugger P.F."/>
            <person name="Sherman R."/>
            <person name="Stevens K."/>
            <person name="Langley C.H."/>
            <person name="Pellegrini M."/>
            <person name="Salzberg S.L."/>
        </authorList>
    </citation>
    <scope>NUCLEOTIDE SEQUENCE [LARGE SCALE GENOMIC DNA]</scope>
    <source>
        <strain evidence="4 5">cv. SW786</strain>
    </source>
</reference>
<keyword evidence="5" id="KW-1185">Reference proteome</keyword>
<evidence type="ECO:0008006" key="6">
    <source>
        <dbReference type="Google" id="ProtNLM"/>
    </source>
</evidence>
<gene>
    <name evidence="4" type="primary">LOC115955207</name>
</gene>
<evidence type="ECO:0000313" key="5">
    <source>
        <dbReference type="Proteomes" id="UP000594261"/>
    </source>
</evidence>
<dbReference type="EnsemblPlants" id="QL08p048793:mrna">
    <property type="protein sequence ID" value="QL08p048793:mrna"/>
    <property type="gene ID" value="QL08p048793"/>
</dbReference>
<feature type="compositionally biased region" description="Polar residues" evidence="1">
    <location>
        <begin position="334"/>
        <end position="343"/>
    </location>
</feature>
<feature type="domain" description="DUF4378" evidence="3">
    <location>
        <begin position="784"/>
        <end position="932"/>
    </location>
</feature>
<dbReference type="GeneID" id="115955207"/>
<dbReference type="OrthoDB" id="770239at2759"/>
<feature type="region of interest" description="Disordered" evidence="1">
    <location>
        <begin position="416"/>
        <end position="439"/>
    </location>
</feature>
<dbReference type="OMA" id="GHDVCLE"/>
<protein>
    <recommendedName>
        <fullName evidence="6">DUF4378 domain-containing protein</fullName>
    </recommendedName>
</protein>
<dbReference type="Gramene" id="QL08p048793:mrna">
    <property type="protein sequence ID" value="QL08p048793:mrna"/>
    <property type="gene ID" value="QL08p048793"/>
</dbReference>
<feature type="region of interest" description="Disordered" evidence="1">
    <location>
        <begin position="553"/>
        <end position="607"/>
    </location>
</feature>
<dbReference type="InParanoid" id="A0A7N2MCZ7"/>
<dbReference type="AlphaFoldDB" id="A0A7N2MCZ7"/>
<accession>A0A7N2MCZ7</accession>
<dbReference type="PANTHER" id="PTHR47212:SF4">
    <property type="entry name" value="ADHESIN-LIKE PROTEIN, PUTATIVE (DUF3741)-RELATED"/>
    <property type="match status" value="1"/>
</dbReference>
<feature type="compositionally biased region" description="Basic and acidic residues" evidence="1">
    <location>
        <begin position="677"/>
        <end position="692"/>
    </location>
</feature>
<organism evidence="4 5">
    <name type="scientific">Quercus lobata</name>
    <name type="common">Valley oak</name>
    <dbReference type="NCBI Taxonomy" id="97700"/>
    <lineage>
        <taxon>Eukaryota</taxon>
        <taxon>Viridiplantae</taxon>
        <taxon>Streptophyta</taxon>
        <taxon>Embryophyta</taxon>
        <taxon>Tracheophyta</taxon>
        <taxon>Spermatophyta</taxon>
        <taxon>Magnoliopsida</taxon>
        <taxon>eudicotyledons</taxon>
        <taxon>Gunneridae</taxon>
        <taxon>Pentapetalae</taxon>
        <taxon>rosids</taxon>
        <taxon>fabids</taxon>
        <taxon>Fagales</taxon>
        <taxon>Fagaceae</taxon>
        <taxon>Quercus</taxon>
    </lineage>
</organism>
<dbReference type="InterPro" id="IPR022212">
    <property type="entry name" value="DUF3741"/>
</dbReference>
<feature type="compositionally biased region" description="Low complexity" evidence="1">
    <location>
        <begin position="693"/>
        <end position="702"/>
    </location>
</feature>
<dbReference type="RefSeq" id="XP_030929129.1">
    <property type="nucleotide sequence ID" value="XM_031073269.1"/>
</dbReference>
<dbReference type="InterPro" id="IPR025486">
    <property type="entry name" value="DUF4378"/>
</dbReference>
<feature type="region of interest" description="Disordered" evidence="1">
    <location>
        <begin position="677"/>
        <end position="702"/>
    </location>
</feature>
<evidence type="ECO:0000259" key="3">
    <source>
        <dbReference type="Pfam" id="PF14309"/>
    </source>
</evidence>
<evidence type="ECO:0000313" key="4">
    <source>
        <dbReference type="EnsemblPlants" id="QL08p048793:mrna"/>
    </source>
</evidence>
<dbReference type="EMBL" id="LRBV02000008">
    <property type="status" value="NOT_ANNOTATED_CDS"/>
    <property type="molecule type" value="Genomic_DNA"/>
</dbReference>
<dbReference type="PANTHER" id="PTHR47212">
    <property type="entry name" value="ADHESIN-LIKE PROTEIN, PUTATIVE (DUF3741)-RELATED"/>
    <property type="match status" value="1"/>
</dbReference>
<feature type="compositionally biased region" description="Polar residues" evidence="1">
    <location>
        <begin position="579"/>
        <end position="588"/>
    </location>
</feature>
<feature type="compositionally biased region" description="Basic and acidic residues" evidence="1">
    <location>
        <begin position="651"/>
        <end position="664"/>
    </location>
</feature>
<evidence type="ECO:0000256" key="1">
    <source>
        <dbReference type="SAM" id="MobiDB-lite"/>
    </source>
</evidence>
<sequence length="962" mass="108106">MGKRSQRRLVRYEKDQSGCMWGLISIFDFRQGRTTRRLLSDRKRGSRQAVGAGYSKNKFEMLSDLDEDNQGTLDGEDSTTVLVTTDAGKPSVKKLIEEEMFNEQDLKKGNGNAEVEIKLSKSGNESHLNMEHIKTKKSRKKSRDMDKHDLDADKILETECSCNQNSEKQSIDNVGIDEIMEEFCHWIHQKSLSTVKHDQVDEVQMQSNLKHSDFEILSKAIKEFINQKFINAKHHKENGKNLHSKELIGALEILCSDEELLLKLVQDPNSLLAKHVLNLQDSQVGKGKEPKSLPGSNMSELELSGLGQSEELVSRKQQRNFFRRKVKSQERNPLKQNANSETPNRIVILKPGPAGLRNSKTESSLVSSPELVGEKGLTERVGAHFFLAEIKRKLKSAMGKEWHGISTTAFSGNFPHKLQSLRDGETRTDKENARRNSPGKDHFYMERVVRPAVDVKKGDKTGKLKDAEISKEHQIDGYPKQRASNIYIEAKKHLSEMLSIGEEGVDCSSKQTPKTLGRILSLPEYNSTPVGSPARDWEDKFVTAQMRLSACGKTRKVNSNTQSPKRENNASPLGRAAQNLESELSISDSPDDKVQAVNSNPSISDDIFHDNGVEEVVVSADDEISPEGVVKTVEVTVNEIVVQEEISVLDAHPDPSDSSITRDDENADISEICDDKGYSESLKQESFEEKEVPSSLLESPSDSLINKKNENLEICVVDVPERPSPISVLEPLFPEDDVSPTKSISQPVRLPVQPIQIQFEEHESSAANQFNGGKTCLEENEVMFEYVKAVLQASGLNWDEFCVKYHTSDQLLDPSLFHEGEFFPNQLCYDQKLLFDGIDEVLQEVCRHHCSFLSWVSFIKPSVKPAPNVKDAIYEVWEGIYWHLLPLPLPHTLDQIVRKDMSRMGTWMDLRFDADAIGVEMGEAILEDLMEDAILSCINENPDSVRTVLPAELEEDGSSINL</sequence>
<evidence type="ECO:0000259" key="2">
    <source>
        <dbReference type="Pfam" id="PF12552"/>
    </source>
</evidence>
<dbReference type="FunCoup" id="A0A7N2MCZ7">
    <property type="interactions" value="1686"/>
</dbReference>
<feature type="domain" description="DUF3741" evidence="2">
    <location>
        <begin position="226"/>
        <end position="270"/>
    </location>
</feature>
<dbReference type="Pfam" id="PF12552">
    <property type="entry name" value="DUF3741"/>
    <property type="match status" value="1"/>
</dbReference>
<dbReference type="KEGG" id="qlo:115955207"/>
<feature type="region of interest" description="Disordered" evidence="1">
    <location>
        <begin position="649"/>
        <end position="668"/>
    </location>
</feature>
<proteinExistence type="predicted"/>